<dbReference type="SUPFAM" id="SSF52540">
    <property type="entry name" value="P-loop containing nucleoside triphosphate hydrolases"/>
    <property type="match status" value="1"/>
</dbReference>
<sequence length="879" mass="94756">MERRWTGEVVTRLLERSDLGRGITPPDPERLRYRRAAAVLTVFDPEELAPLGGSAVPGEAMRLLFEDLQPAPGHGRRSAWTLRSNVRAEILAEFEDRVAMMRALDANPAQAGRQDPSQRMLAAYIRGSAPALDSQSMEELSASLQAARWLHGLVSNVPEPGAVRTLLDRRRLVEPFVRLAGQQFTDRVHELQTLRKHAGSRGRRPPLAVTGPGGVGKTTLIGRFILDHAAPGAGQSMPFVYLDFADAALDVTDWRTWLRVAASQLAIEAAAAGTPSREADARGTLEEATELLASLARLSQLTGHPTFLFVIDSYEELAYQGAGKAVLCRFLEGLAVAHPGLRAIIASRGPVELAPGGLRCPTLELAELDTQSAVAYVRASAGTDPETAAEVVRHIGGSPFALKLAAAVLAQEGGPLTDLPTSRRVLTVGENAIQAALYSRLVAHIPDPDVRRLMPLMLVLRRVTPEVIDEVLTPAIEFDADARSPAELFESIRRESALVSVGEDDGVLRYRPDLRRALLPFVQQESPAEVRALDTRAVDFYSVRDGTEARAEELYHRLRLGQNVDDRWVAGVERYLRGAETELPARSRATLASRLGSELDPSLLAQLSDVTWERDAARGAADLLAVGEPGAALERLRQRSSRGPDSPLYALEARALAQLGRIAEARALIDAAIDTTRRDGSPGAIVVLLELAADLAGEDAVSAGRYLDEAVGAASYEPDCIRLLGLDLRRLRLQTARTDREDPGAVHYLTERLVAQFDAASDAQLAAHEDLARAVAAEVGRDAPQVLARALRVAGVGRLDQERRGDIASALADDNAPELFDVLAGRLEPGPEDEARQAWARALDQAQLVGRLDELFKSALAAAPGSPSVRHAVALALGA</sequence>
<name>A0A9X3MRV2_9ACTN</name>
<dbReference type="RefSeq" id="WP_270040523.1">
    <property type="nucleotide sequence ID" value="NZ_JAPDOD010000011.1"/>
</dbReference>
<dbReference type="Gene3D" id="3.40.50.300">
    <property type="entry name" value="P-loop containing nucleotide triphosphate hydrolases"/>
    <property type="match status" value="1"/>
</dbReference>
<dbReference type="Pfam" id="PF13191">
    <property type="entry name" value="AAA_16"/>
    <property type="match status" value="1"/>
</dbReference>
<organism evidence="2 3">
    <name type="scientific">Solirubrobacter ginsenosidimutans</name>
    <dbReference type="NCBI Taxonomy" id="490573"/>
    <lineage>
        <taxon>Bacteria</taxon>
        <taxon>Bacillati</taxon>
        <taxon>Actinomycetota</taxon>
        <taxon>Thermoleophilia</taxon>
        <taxon>Solirubrobacterales</taxon>
        <taxon>Solirubrobacteraceae</taxon>
        <taxon>Solirubrobacter</taxon>
    </lineage>
</organism>
<comment type="caution">
    <text evidence="2">The sequence shown here is derived from an EMBL/GenBank/DDBJ whole genome shotgun (WGS) entry which is preliminary data.</text>
</comment>
<dbReference type="InterPro" id="IPR027417">
    <property type="entry name" value="P-loop_NTPase"/>
</dbReference>
<dbReference type="EMBL" id="JAPDOD010000011">
    <property type="protein sequence ID" value="MDA0161320.1"/>
    <property type="molecule type" value="Genomic_DNA"/>
</dbReference>
<dbReference type="AlphaFoldDB" id="A0A9X3MRV2"/>
<reference evidence="2" key="1">
    <citation type="submission" date="2022-10" db="EMBL/GenBank/DDBJ databases">
        <title>The WGS of Solirubrobacter ginsenosidimutans DSM 21036.</title>
        <authorList>
            <person name="Jiang Z."/>
        </authorList>
    </citation>
    <scope>NUCLEOTIDE SEQUENCE</scope>
    <source>
        <strain evidence="2">DSM 21036</strain>
    </source>
</reference>
<gene>
    <name evidence="2" type="ORF">OM076_13665</name>
</gene>
<feature type="domain" description="Orc1-like AAA ATPase" evidence="1">
    <location>
        <begin position="186"/>
        <end position="317"/>
    </location>
</feature>
<accession>A0A9X3MRV2</accession>
<evidence type="ECO:0000313" key="3">
    <source>
        <dbReference type="Proteomes" id="UP001149140"/>
    </source>
</evidence>
<keyword evidence="3" id="KW-1185">Reference proteome</keyword>
<dbReference type="InterPro" id="IPR041664">
    <property type="entry name" value="AAA_16"/>
</dbReference>
<proteinExistence type="predicted"/>
<evidence type="ECO:0000259" key="1">
    <source>
        <dbReference type="Pfam" id="PF13191"/>
    </source>
</evidence>
<protein>
    <recommendedName>
        <fullName evidence="1">Orc1-like AAA ATPase domain-containing protein</fullName>
    </recommendedName>
</protein>
<dbReference type="Proteomes" id="UP001149140">
    <property type="component" value="Unassembled WGS sequence"/>
</dbReference>
<evidence type="ECO:0000313" key="2">
    <source>
        <dbReference type="EMBL" id="MDA0161320.1"/>
    </source>
</evidence>